<dbReference type="PANTHER" id="PTHR40661:SF3">
    <property type="entry name" value="FELS-1 PROPHAGE TRANSCRIPTIONAL REGULATOR"/>
    <property type="match status" value="1"/>
</dbReference>
<dbReference type="InterPro" id="IPR015927">
    <property type="entry name" value="Peptidase_S24_S26A/B/C"/>
</dbReference>
<evidence type="ECO:0000313" key="5">
    <source>
        <dbReference type="EMBL" id="ACO74492.1"/>
    </source>
</evidence>
<dbReference type="STRING" id="557598.LHK_01503"/>
<organism evidence="5 6">
    <name type="scientific">Laribacter hongkongensis (strain HLHK9)</name>
    <dbReference type="NCBI Taxonomy" id="557598"/>
    <lineage>
        <taxon>Bacteria</taxon>
        <taxon>Pseudomonadati</taxon>
        <taxon>Pseudomonadota</taxon>
        <taxon>Betaproteobacteria</taxon>
        <taxon>Neisseriales</taxon>
        <taxon>Aquaspirillaceae</taxon>
        <taxon>Laribacter</taxon>
    </lineage>
</organism>
<evidence type="ECO:0000313" key="6">
    <source>
        <dbReference type="Proteomes" id="UP000002010"/>
    </source>
</evidence>
<dbReference type="SUPFAM" id="SSF47413">
    <property type="entry name" value="lambda repressor-like DNA-binding domains"/>
    <property type="match status" value="1"/>
</dbReference>
<keyword evidence="3" id="KW-0804">Transcription</keyword>
<dbReference type="RefSeq" id="WP_012696978.1">
    <property type="nucleotide sequence ID" value="NC_012559.1"/>
</dbReference>
<dbReference type="InterPro" id="IPR001387">
    <property type="entry name" value="Cro/C1-type_HTH"/>
</dbReference>
<keyword evidence="6" id="KW-1185">Reference proteome</keyword>
<dbReference type="KEGG" id="lhk:LHK_01503"/>
<proteinExistence type="predicted"/>
<reference evidence="5 6" key="1">
    <citation type="journal article" date="2009" name="PLoS Genet.">
        <title>The complete genome and proteome of Laribacter hongkongensis reveal potential mechanisms for adaptations to different temperatures and habitats.</title>
        <authorList>
            <person name="Woo P.C."/>
            <person name="Lau S.K."/>
            <person name="Tse H."/>
            <person name="Teng J.L."/>
            <person name="Curreem S.O."/>
            <person name="Tsang A.K."/>
            <person name="Fan R.Y."/>
            <person name="Wong G.K."/>
            <person name="Huang Y."/>
            <person name="Loman N.J."/>
            <person name="Snyder L.A."/>
            <person name="Cai J.J."/>
            <person name="Huang J.D."/>
            <person name="Mak W."/>
            <person name="Pallen M.J."/>
            <person name="Lok S."/>
            <person name="Yuen K.Y."/>
        </authorList>
    </citation>
    <scope>NUCLEOTIDE SEQUENCE [LARGE SCALE GENOMIC DNA]</scope>
    <source>
        <strain evidence="5 6">HLHK9</strain>
    </source>
</reference>
<keyword evidence="2" id="KW-0238">DNA-binding</keyword>
<dbReference type="InterPro" id="IPR010982">
    <property type="entry name" value="Lambda_DNA-bd_dom_sf"/>
</dbReference>
<gene>
    <name evidence="5" type="ordered locus">LHK_01503</name>
</gene>
<dbReference type="CDD" id="cd06529">
    <property type="entry name" value="S24_LexA-like"/>
    <property type="match status" value="1"/>
</dbReference>
<sequence length="233" mass="26188">MIESTENISRKYSFAMLYGQQYIDLARVDFLYNQRMKINEWVRIARANAKLTQQQLADVLGCTKANVSAWENGRHEPSYMQMMSISALSNTPLPYDKNVAPGPFVGGEVPIISWVQAGNFESVVDNFQPGFAEETVTATVQVRRHTYALRVHGDSMEPDFKEGDILIVEPEMEAVHGSYVIAKNGDNEATFKKLVQDGGDWYLKPLNPAYPMKSLDGSIKIVGVVRQRVSKFC</sequence>
<dbReference type="HOGENOM" id="CLU_066192_1_3_4"/>
<dbReference type="PANTHER" id="PTHR40661">
    <property type="match status" value="1"/>
</dbReference>
<name>C1D7Q2_LARHH</name>
<dbReference type="CDD" id="cd00093">
    <property type="entry name" value="HTH_XRE"/>
    <property type="match status" value="1"/>
</dbReference>
<dbReference type="Pfam" id="PF00717">
    <property type="entry name" value="Peptidase_S24"/>
    <property type="match status" value="1"/>
</dbReference>
<dbReference type="AlphaFoldDB" id="C1D7Q2"/>
<evidence type="ECO:0000259" key="4">
    <source>
        <dbReference type="PROSITE" id="PS50943"/>
    </source>
</evidence>
<dbReference type="SMART" id="SM00530">
    <property type="entry name" value="HTH_XRE"/>
    <property type="match status" value="1"/>
</dbReference>
<accession>C1D7Q2</accession>
<dbReference type="Gene3D" id="2.10.109.10">
    <property type="entry name" value="Umud Fragment, subunit A"/>
    <property type="match status" value="1"/>
</dbReference>
<dbReference type="Proteomes" id="UP000002010">
    <property type="component" value="Chromosome"/>
</dbReference>
<dbReference type="Pfam" id="PF01381">
    <property type="entry name" value="HTH_3"/>
    <property type="match status" value="1"/>
</dbReference>
<evidence type="ECO:0000256" key="1">
    <source>
        <dbReference type="ARBA" id="ARBA00023015"/>
    </source>
</evidence>
<dbReference type="SUPFAM" id="SSF51306">
    <property type="entry name" value="LexA/Signal peptidase"/>
    <property type="match status" value="1"/>
</dbReference>
<feature type="domain" description="HTH cro/C1-type" evidence="4">
    <location>
        <begin position="42"/>
        <end position="97"/>
    </location>
</feature>
<dbReference type="InterPro" id="IPR039418">
    <property type="entry name" value="LexA-like"/>
</dbReference>
<evidence type="ECO:0000256" key="3">
    <source>
        <dbReference type="ARBA" id="ARBA00023163"/>
    </source>
</evidence>
<dbReference type="eggNOG" id="COG1974">
    <property type="taxonomic scope" value="Bacteria"/>
</dbReference>
<protein>
    <submittedName>
        <fullName evidence="5">Prophage repressor protein</fullName>
    </submittedName>
</protein>
<dbReference type="PROSITE" id="PS50943">
    <property type="entry name" value="HTH_CROC1"/>
    <property type="match status" value="1"/>
</dbReference>
<dbReference type="GO" id="GO:0003677">
    <property type="term" value="F:DNA binding"/>
    <property type="evidence" value="ECO:0007669"/>
    <property type="project" value="UniProtKB-KW"/>
</dbReference>
<evidence type="ECO:0000256" key="2">
    <source>
        <dbReference type="ARBA" id="ARBA00023125"/>
    </source>
</evidence>
<keyword evidence="1" id="KW-0805">Transcription regulation</keyword>
<dbReference type="EMBL" id="CP001154">
    <property type="protein sequence ID" value="ACO74492.1"/>
    <property type="molecule type" value="Genomic_DNA"/>
</dbReference>
<dbReference type="InterPro" id="IPR036286">
    <property type="entry name" value="LexA/Signal_pep-like_sf"/>
</dbReference>
<dbReference type="Gene3D" id="1.10.260.40">
    <property type="entry name" value="lambda repressor-like DNA-binding domains"/>
    <property type="match status" value="1"/>
</dbReference>